<protein>
    <submittedName>
        <fullName evidence="2">AAA family ATPase</fullName>
    </submittedName>
</protein>
<organism evidence="2 3">
    <name type="scientific">Rufibacter roseus</name>
    <dbReference type="NCBI Taxonomy" id="1567108"/>
    <lineage>
        <taxon>Bacteria</taxon>
        <taxon>Pseudomonadati</taxon>
        <taxon>Bacteroidota</taxon>
        <taxon>Cytophagia</taxon>
        <taxon>Cytophagales</taxon>
        <taxon>Hymenobacteraceae</taxon>
        <taxon>Rufibacter</taxon>
    </lineage>
</organism>
<dbReference type="Proteomes" id="UP001596405">
    <property type="component" value="Unassembled WGS sequence"/>
</dbReference>
<evidence type="ECO:0000259" key="1">
    <source>
        <dbReference type="Pfam" id="PF13175"/>
    </source>
</evidence>
<gene>
    <name evidence="2" type="ORF">ACFQHR_14680</name>
</gene>
<feature type="domain" description="Endonuclease GajA/Old nuclease/RecF-like AAA" evidence="1">
    <location>
        <begin position="31"/>
        <end position="405"/>
    </location>
</feature>
<dbReference type="SUPFAM" id="SSF52540">
    <property type="entry name" value="P-loop containing nucleoside triphosphate hydrolases"/>
    <property type="match status" value="1"/>
</dbReference>
<sequence>MNKYLYLPKSVINQDYINTENQIINCIGSINKLNILIGSNNSRKSRFTRSLLKLPSLNLLNINIQEIIQKIKFEAENIFTSFDEGSHVTITKRTSANSVQNINPDYTFFNKIKNFIINFNSSSIEVNEYYINKVIDDTINSLNSSDDISTSLIQIKQLNLALDVIVNIHEIINETGGNHTSYIRVNASSNKVLKGFNNFKNLLDLTTTLLNSKIDYFSPKKIYIPTLRSAVSFYDKSDNNQTYKINRDIYHSTICKHYQIKPEDKIEVFTGMDLFNKIKKNRNSRREIRDRFRNFEEFLSNNFFDGRDIDIIALEEDTNEEEHIQIYIKGEEDREIHDLGDGVQSLIILLYPIFMAEKDSWFFIEEPEINLHPGLQHIFLNTLLANSFIKSKNLTFFLTSHSNHLLNLSLSHQKSISIFSFEKIEIENKSPTRISQVIGNNTKVLDLLGVYNASVFMSNCSIWVEGISDRRYLQAFLLAYSNTQTKTYQEDLHYSFFEYAGSNLQHYLFNEENSNDLNKIKAHFLSNRIFILADQDSSDWKQQKHEEYQKWQSEKFLYKTTGALEIENTLSAVIINRIMKKVLKIESEIVDRMEFTELRYRQEGLGKFLTERLRNKVPKIPKVKETNSNTLTTDYKNKFSKFVLDEVEAHNLTWKDISQNQDARDITITLFEFIQRHNNNFN</sequence>
<evidence type="ECO:0000313" key="3">
    <source>
        <dbReference type="Proteomes" id="UP001596405"/>
    </source>
</evidence>
<dbReference type="Pfam" id="PF13175">
    <property type="entry name" value="AAA_15"/>
    <property type="match status" value="1"/>
</dbReference>
<reference evidence="3" key="1">
    <citation type="journal article" date="2019" name="Int. J. Syst. Evol. Microbiol.">
        <title>The Global Catalogue of Microorganisms (GCM) 10K type strain sequencing project: providing services to taxonomists for standard genome sequencing and annotation.</title>
        <authorList>
            <consortium name="The Broad Institute Genomics Platform"/>
            <consortium name="The Broad Institute Genome Sequencing Center for Infectious Disease"/>
            <person name="Wu L."/>
            <person name="Ma J."/>
        </authorList>
    </citation>
    <scope>NUCLEOTIDE SEQUENCE [LARGE SCALE GENOMIC DNA]</scope>
    <source>
        <strain evidence="3">CGMCC 4.7393</strain>
    </source>
</reference>
<proteinExistence type="predicted"/>
<dbReference type="RefSeq" id="WP_066625123.1">
    <property type="nucleotide sequence ID" value="NZ_JBHSYQ010000008.1"/>
</dbReference>
<accession>A0ABW2DPB9</accession>
<dbReference type="InterPro" id="IPR041685">
    <property type="entry name" value="AAA_GajA/Old/RecF-like"/>
</dbReference>
<comment type="caution">
    <text evidence="2">The sequence shown here is derived from an EMBL/GenBank/DDBJ whole genome shotgun (WGS) entry which is preliminary data.</text>
</comment>
<keyword evidence="3" id="KW-1185">Reference proteome</keyword>
<evidence type="ECO:0000313" key="2">
    <source>
        <dbReference type="EMBL" id="MFC6998880.1"/>
    </source>
</evidence>
<dbReference type="EMBL" id="JBHSYQ010000008">
    <property type="protein sequence ID" value="MFC6998880.1"/>
    <property type="molecule type" value="Genomic_DNA"/>
</dbReference>
<name>A0ABW2DPB9_9BACT</name>
<dbReference type="InterPro" id="IPR027417">
    <property type="entry name" value="P-loop_NTPase"/>
</dbReference>